<protein>
    <submittedName>
        <fullName evidence="1">Uncharacterized protein</fullName>
    </submittedName>
</protein>
<dbReference type="RefSeq" id="WP_329414374.1">
    <property type="nucleotide sequence ID" value="NZ_CP109441.1"/>
</dbReference>
<proteinExistence type="predicted"/>
<sequence length="55" mass="5962">MEAELDQPADLITRGDLETDLAVITQGEQLRRLVRMAAAAEPGVGKKKPLTCANR</sequence>
<accession>A0ABZ1Z745</accession>
<evidence type="ECO:0000313" key="2">
    <source>
        <dbReference type="Proteomes" id="UP001432062"/>
    </source>
</evidence>
<dbReference type="EMBL" id="CP109441">
    <property type="protein sequence ID" value="WUV49774.1"/>
    <property type="molecule type" value="Genomic_DNA"/>
</dbReference>
<gene>
    <name evidence="1" type="ORF">OG563_17175</name>
</gene>
<organism evidence="1 2">
    <name type="scientific">Nocardia vinacea</name>
    <dbReference type="NCBI Taxonomy" id="96468"/>
    <lineage>
        <taxon>Bacteria</taxon>
        <taxon>Bacillati</taxon>
        <taxon>Actinomycetota</taxon>
        <taxon>Actinomycetes</taxon>
        <taxon>Mycobacteriales</taxon>
        <taxon>Nocardiaceae</taxon>
        <taxon>Nocardia</taxon>
    </lineage>
</organism>
<reference evidence="1" key="1">
    <citation type="submission" date="2022-10" db="EMBL/GenBank/DDBJ databases">
        <title>The complete genomes of actinobacterial strains from the NBC collection.</title>
        <authorList>
            <person name="Joergensen T.S."/>
            <person name="Alvarez Arevalo M."/>
            <person name="Sterndorff E.B."/>
            <person name="Faurdal D."/>
            <person name="Vuksanovic O."/>
            <person name="Mourched A.-S."/>
            <person name="Charusanti P."/>
            <person name="Shaw S."/>
            <person name="Blin K."/>
            <person name="Weber T."/>
        </authorList>
    </citation>
    <scope>NUCLEOTIDE SEQUENCE</scope>
    <source>
        <strain evidence="1">NBC_01482</strain>
    </source>
</reference>
<name>A0ABZ1Z745_9NOCA</name>
<keyword evidence="2" id="KW-1185">Reference proteome</keyword>
<evidence type="ECO:0000313" key="1">
    <source>
        <dbReference type="EMBL" id="WUV49774.1"/>
    </source>
</evidence>
<dbReference type="Proteomes" id="UP001432062">
    <property type="component" value="Chromosome"/>
</dbReference>